<accession>A0A4U0X8R2</accession>
<sequence>MRLSTPLLSLFCFLVPPTLIGLIYIYLYPVLQQCSFPVARRAEAACHFDGAAGSRPAVSAETAPFRLLALADPQLEGDTSLPDPSAAWLPSLSRLREDGVVRAVQGLVRRDVPDVLRGYRKKVDLWGNDLYLAHIYRMVSWWTQPTHTVVLGDLLGSQWIGDEEFARRSWRFWDVVFKGGVKVPREVADVSGRVEVLGRDEGWKRRVIAVAGNHDIGYAGDIDEHRIERFESAFGSVNWEVRFRLMNETQPLLSGFPNSVFATTPELRLIILNSMNLDEPAYNPELRQQSLDFLDSQLHTTNHPRNIGTIVLTHIPLHKKPGICIDAPCFSHFPADQGGSIREQNHLSPEISSHILDGLLSAEGSGTAIILNGHDHEGCDTYHHHRPTSPPPPLDSNAEEEKEKRGREWHASPFHHPAQIQTQAQPQHPRTNPSSHASPGLREITVRSMMGSYAGNAGLLSAWFDPETGGWRFEYESCMLGVQHLWWAAHVLGVVELGLGVVGLAALLVETWGGGGWRGKVKVA</sequence>
<dbReference type="STRING" id="329884.A0A4U0X8R2"/>
<name>A0A4U0X8R2_9PEZI</name>
<dbReference type="InterPro" id="IPR033308">
    <property type="entry name" value="PGAP5/Cdc1/Ted1"/>
</dbReference>
<dbReference type="Gene3D" id="3.60.21.10">
    <property type="match status" value="1"/>
</dbReference>
<organism evidence="4 5">
    <name type="scientific">Friedmanniomyces simplex</name>
    <dbReference type="NCBI Taxonomy" id="329884"/>
    <lineage>
        <taxon>Eukaryota</taxon>
        <taxon>Fungi</taxon>
        <taxon>Dikarya</taxon>
        <taxon>Ascomycota</taxon>
        <taxon>Pezizomycotina</taxon>
        <taxon>Dothideomycetes</taxon>
        <taxon>Dothideomycetidae</taxon>
        <taxon>Mycosphaerellales</taxon>
        <taxon>Teratosphaeriaceae</taxon>
        <taxon>Friedmanniomyces</taxon>
    </lineage>
</organism>
<dbReference type="OrthoDB" id="9984693at2759"/>
<proteinExistence type="predicted"/>
<gene>
    <name evidence="4" type="ORF">B0A55_08365</name>
</gene>
<dbReference type="PANTHER" id="PTHR13315">
    <property type="entry name" value="METALLO PHOSPHOESTERASE RELATED"/>
    <property type="match status" value="1"/>
</dbReference>
<evidence type="ECO:0000256" key="3">
    <source>
        <dbReference type="SAM" id="Phobius"/>
    </source>
</evidence>
<feature type="compositionally biased region" description="Basic and acidic residues" evidence="2">
    <location>
        <begin position="399"/>
        <end position="410"/>
    </location>
</feature>
<feature type="compositionally biased region" description="Basic and acidic residues" evidence="2">
    <location>
        <begin position="373"/>
        <end position="382"/>
    </location>
</feature>
<evidence type="ECO:0008006" key="6">
    <source>
        <dbReference type="Google" id="ProtNLM"/>
    </source>
</evidence>
<feature type="compositionally biased region" description="Polar residues" evidence="2">
    <location>
        <begin position="419"/>
        <end position="437"/>
    </location>
</feature>
<keyword evidence="3" id="KW-0812">Transmembrane</keyword>
<keyword evidence="1 3" id="KW-0472">Membrane</keyword>
<evidence type="ECO:0000256" key="1">
    <source>
        <dbReference type="ARBA" id="ARBA00023136"/>
    </source>
</evidence>
<reference evidence="4 5" key="1">
    <citation type="submission" date="2017-03" db="EMBL/GenBank/DDBJ databases">
        <title>Genomes of endolithic fungi from Antarctica.</title>
        <authorList>
            <person name="Coleine C."/>
            <person name="Masonjones S."/>
            <person name="Stajich J.E."/>
        </authorList>
    </citation>
    <scope>NUCLEOTIDE SEQUENCE [LARGE SCALE GENOMIC DNA]</scope>
    <source>
        <strain evidence="4 5">CCFEE 5184</strain>
    </source>
</reference>
<comment type="caution">
    <text evidence="4">The sequence shown here is derived from an EMBL/GenBank/DDBJ whole genome shotgun (WGS) entry which is preliminary data.</text>
</comment>
<dbReference type="GO" id="GO:0005783">
    <property type="term" value="C:endoplasmic reticulum"/>
    <property type="evidence" value="ECO:0007669"/>
    <property type="project" value="TreeGrafter"/>
</dbReference>
<evidence type="ECO:0000313" key="5">
    <source>
        <dbReference type="Proteomes" id="UP000309340"/>
    </source>
</evidence>
<dbReference type="InterPro" id="IPR029052">
    <property type="entry name" value="Metallo-depent_PP-like"/>
</dbReference>
<evidence type="ECO:0000313" key="4">
    <source>
        <dbReference type="EMBL" id="TKA72147.1"/>
    </source>
</evidence>
<dbReference type="GO" id="GO:0016020">
    <property type="term" value="C:membrane"/>
    <property type="evidence" value="ECO:0007669"/>
    <property type="project" value="GOC"/>
</dbReference>
<feature type="transmembrane region" description="Helical" evidence="3">
    <location>
        <begin position="485"/>
        <end position="509"/>
    </location>
</feature>
<dbReference type="AlphaFoldDB" id="A0A4U0X8R2"/>
<dbReference type="PANTHER" id="PTHR13315:SF1">
    <property type="entry name" value="PROTEIN TED1"/>
    <property type="match status" value="1"/>
</dbReference>
<dbReference type="EMBL" id="NAJQ01000321">
    <property type="protein sequence ID" value="TKA72147.1"/>
    <property type="molecule type" value="Genomic_DNA"/>
</dbReference>
<dbReference type="Proteomes" id="UP000309340">
    <property type="component" value="Unassembled WGS sequence"/>
</dbReference>
<keyword evidence="5" id="KW-1185">Reference proteome</keyword>
<keyword evidence="3" id="KW-1133">Transmembrane helix</keyword>
<evidence type="ECO:0000256" key="2">
    <source>
        <dbReference type="SAM" id="MobiDB-lite"/>
    </source>
</evidence>
<dbReference type="SUPFAM" id="SSF56300">
    <property type="entry name" value="Metallo-dependent phosphatases"/>
    <property type="match status" value="1"/>
</dbReference>
<feature type="region of interest" description="Disordered" evidence="2">
    <location>
        <begin position="371"/>
        <end position="440"/>
    </location>
</feature>
<dbReference type="GO" id="GO:0006506">
    <property type="term" value="P:GPI anchor biosynthetic process"/>
    <property type="evidence" value="ECO:0007669"/>
    <property type="project" value="InterPro"/>
</dbReference>
<protein>
    <recommendedName>
        <fullName evidence="6">Calcineurin-like phosphoesterase domain-containing protein</fullName>
    </recommendedName>
</protein>